<dbReference type="AlphaFoldDB" id="F7ZAC5"/>
<evidence type="ECO:0000313" key="2">
    <source>
        <dbReference type="Proteomes" id="UP000001353"/>
    </source>
</evidence>
<dbReference type="HOGENOM" id="CLU_118522_0_0_5"/>
<reference evidence="1 2" key="1">
    <citation type="journal article" date="2011" name="BMC Genomics">
        <title>Comparative genome analysis and genome-guided physiological analysis of Roseobacter litoralis.</title>
        <authorList>
            <person name="Kalhoefer D."/>
            <person name="Thole S."/>
            <person name="Voget S."/>
            <person name="Lehmann R."/>
            <person name="Liesegang H."/>
            <person name="Wollher A."/>
            <person name="Daniel R."/>
            <person name="Simon M."/>
            <person name="Brinkhoff T."/>
        </authorList>
    </citation>
    <scope>NUCLEOTIDE SEQUENCE [LARGE SCALE GENOMIC DNA]</scope>
    <source>
        <strain evidence="2">ATCC 49566 / DSM 6996 / JCM 21268 / NBRC 15278 / OCh 149</strain>
    </source>
</reference>
<dbReference type="Proteomes" id="UP000001353">
    <property type="component" value="Chromosome"/>
</dbReference>
<protein>
    <submittedName>
        <fullName evidence="1">Uncharacterized protein</fullName>
    </submittedName>
</protein>
<dbReference type="STRING" id="391595.RLO149_c035330"/>
<dbReference type="KEGG" id="rli:RLO149_c035330"/>
<dbReference type="eggNOG" id="ENOG5032VJ5">
    <property type="taxonomic scope" value="Bacteria"/>
</dbReference>
<evidence type="ECO:0000313" key="1">
    <source>
        <dbReference type="EMBL" id="AEI95472.1"/>
    </source>
</evidence>
<organism evidence="1 2">
    <name type="scientific">Roseobacter litoralis (strain ATCC 49566 / DSM 6996 / JCM 21268 / NBRC 15278 / OCh 149)</name>
    <dbReference type="NCBI Taxonomy" id="391595"/>
    <lineage>
        <taxon>Bacteria</taxon>
        <taxon>Pseudomonadati</taxon>
        <taxon>Pseudomonadota</taxon>
        <taxon>Alphaproteobacteria</taxon>
        <taxon>Rhodobacterales</taxon>
        <taxon>Roseobacteraceae</taxon>
        <taxon>Roseobacter</taxon>
    </lineage>
</organism>
<gene>
    <name evidence="1" type="ordered locus">RLO149_c035330</name>
</gene>
<sequence>MRCALPLIFLATTCPAWEFTPGQPCLLNHEARGTEVALTYDPTAPLYTISITTDAPWPQAPVFSMRFDGPSGLMISTDRQTLSADRRTLTVTDRGFANVLDGLQFNDTATATSGTVAVRFSLSGAAQPVADFRLCRAEPGV</sequence>
<dbReference type="RefSeq" id="WP_013963364.1">
    <property type="nucleotide sequence ID" value="NC_015730.1"/>
</dbReference>
<accession>F7ZAC5</accession>
<dbReference type="OrthoDB" id="7679320at2"/>
<name>F7ZAC5_ROSLO</name>
<dbReference type="EMBL" id="CP002623">
    <property type="protein sequence ID" value="AEI95472.1"/>
    <property type="molecule type" value="Genomic_DNA"/>
</dbReference>
<proteinExistence type="predicted"/>
<keyword evidence="2" id="KW-1185">Reference proteome</keyword>